<evidence type="ECO:0000313" key="3">
    <source>
        <dbReference type="Proteomes" id="UP000197138"/>
    </source>
</evidence>
<accession>A0A218WZR7</accession>
<gene>
    <name evidence="2" type="ORF">CDL15_Pgr018637</name>
</gene>
<protein>
    <submittedName>
        <fullName evidence="2">Uncharacterized protein</fullName>
    </submittedName>
</protein>
<evidence type="ECO:0000313" key="2">
    <source>
        <dbReference type="EMBL" id="OWM78068.1"/>
    </source>
</evidence>
<proteinExistence type="predicted"/>
<name>A0A218WZR7_PUNGR</name>
<evidence type="ECO:0000256" key="1">
    <source>
        <dbReference type="SAM" id="MobiDB-lite"/>
    </source>
</evidence>
<dbReference type="AlphaFoldDB" id="A0A218WZR7"/>
<dbReference type="EMBL" id="MTKT01002507">
    <property type="protein sequence ID" value="OWM78068.1"/>
    <property type="molecule type" value="Genomic_DNA"/>
</dbReference>
<feature type="compositionally biased region" description="Low complexity" evidence="1">
    <location>
        <begin position="17"/>
        <end position="26"/>
    </location>
</feature>
<sequence length="61" mass="6216">MVIESLKAGTESESAVSGEGISTESASEESASVFALRHASKVSCISVDESRASPVSPVLFA</sequence>
<reference evidence="3" key="1">
    <citation type="journal article" date="2017" name="Plant J.">
        <title>The pomegranate (Punica granatum L.) genome and the genomics of punicalagin biosynthesis.</title>
        <authorList>
            <person name="Qin G."/>
            <person name="Xu C."/>
            <person name="Ming R."/>
            <person name="Tang H."/>
            <person name="Guyot R."/>
            <person name="Kramer E.M."/>
            <person name="Hu Y."/>
            <person name="Yi X."/>
            <person name="Qi Y."/>
            <person name="Xu X."/>
            <person name="Gao Z."/>
            <person name="Pan H."/>
            <person name="Jian J."/>
            <person name="Tian Y."/>
            <person name="Yue Z."/>
            <person name="Xu Y."/>
        </authorList>
    </citation>
    <scope>NUCLEOTIDE SEQUENCE [LARGE SCALE GENOMIC DNA]</scope>
    <source>
        <strain evidence="3">cv. Dabenzi</strain>
    </source>
</reference>
<dbReference type="Proteomes" id="UP000197138">
    <property type="component" value="Unassembled WGS sequence"/>
</dbReference>
<organism evidence="2 3">
    <name type="scientific">Punica granatum</name>
    <name type="common">Pomegranate</name>
    <dbReference type="NCBI Taxonomy" id="22663"/>
    <lineage>
        <taxon>Eukaryota</taxon>
        <taxon>Viridiplantae</taxon>
        <taxon>Streptophyta</taxon>
        <taxon>Embryophyta</taxon>
        <taxon>Tracheophyta</taxon>
        <taxon>Spermatophyta</taxon>
        <taxon>Magnoliopsida</taxon>
        <taxon>eudicotyledons</taxon>
        <taxon>Gunneridae</taxon>
        <taxon>Pentapetalae</taxon>
        <taxon>rosids</taxon>
        <taxon>malvids</taxon>
        <taxon>Myrtales</taxon>
        <taxon>Lythraceae</taxon>
        <taxon>Punica</taxon>
    </lineage>
</organism>
<comment type="caution">
    <text evidence="2">The sequence shown here is derived from an EMBL/GenBank/DDBJ whole genome shotgun (WGS) entry which is preliminary data.</text>
</comment>
<feature type="region of interest" description="Disordered" evidence="1">
    <location>
        <begin position="1"/>
        <end position="26"/>
    </location>
</feature>